<reference evidence="1" key="1">
    <citation type="journal article" date="2021" name="Sci. Adv.">
        <title>The American lobster genome reveals insights on longevity, neural, and immune adaptations.</title>
        <authorList>
            <person name="Polinski J.M."/>
            <person name="Zimin A.V."/>
            <person name="Clark K.F."/>
            <person name="Kohn A.B."/>
            <person name="Sadowski N."/>
            <person name="Timp W."/>
            <person name="Ptitsyn A."/>
            <person name="Khanna P."/>
            <person name="Romanova D.Y."/>
            <person name="Williams P."/>
            <person name="Greenwood S.J."/>
            <person name="Moroz L.L."/>
            <person name="Walt D.R."/>
            <person name="Bodnar A.G."/>
        </authorList>
    </citation>
    <scope>NUCLEOTIDE SEQUENCE</scope>
    <source>
        <strain evidence="1">GMGI-L3</strain>
    </source>
</reference>
<dbReference type="EMBL" id="JAHLQT010041777">
    <property type="protein sequence ID" value="KAG7155402.1"/>
    <property type="molecule type" value="Genomic_DNA"/>
</dbReference>
<accession>A0A8J5JB41</accession>
<dbReference type="AlphaFoldDB" id="A0A8J5JB41"/>
<keyword evidence="2" id="KW-1185">Reference proteome</keyword>
<organism evidence="1 2">
    <name type="scientific">Homarus americanus</name>
    <name type="common">American lobster</name>
    <dbReference type="NCBI Taxonomy" id="6706"/>
    <lineage>
        <taxon>Eukaryota</taxon>
        <taxon>Metazoa</taxon>
        <taxon>Ecdysozoa</taxon>
        <taxon>Arthropoda</taxon>
        <taxon>Crustacea</taxon>
        <taxon>Multicrustacea</taxon>
        <taxon>Malacostraca</taxon>
        <taxon>Eumalacostraca</taxon>
        <taxon>Eucarida</taxon>
        <taxon>Decapoda</taxon>
        <taxon>Pleocyemata</taxon>
        <taxon>Astacidea</taxon>
        <taxon>Nephropoidea</taxon>
        <taxon>Nephropidae</taxon>
        <taxon>Homarus</taxon>
    </lineage>
</organism>
<dbReference type="Proteomes" id="UP000747542">
    <property type="component" value="Unassembled WGS sequence"/>
</dbReference>
<comment type="caution">
    <text evidence="1">The sequence shown here is derived from an EMBL/GenBank/DDBJ whole genome shotgun (WGS) entry which is preliminary data.</text>
</comment>
<gene>
    <name evidence="1" type="ORF">Hamer_G023688</name>
</gene>
<evidence type="ECO:0000313" key="1">
    <source>
        <dbReference type="EMBL" id="KAG7155402.1"/>
    </source>
</evidence>
<proteinExistence type="predicted"/>
<name>A0A8J5JB41_HOMAM</name>
<sequence>MVQDQVCYSSSSSGCDPQARKDSFKVLDMITYPQAKMITLTQSKSEGVKKSKKTDIWGPVFQNKQHFVDMHLC</sequence>
<protein>
    <submittedName>
        <fullName evidence="1">Uncharacterized protein</fullName>
    </submittedName>
</protein>
<evidence type="ECO:0000313" key="2">
    <source>
        <dbReference type="Proteomes" id="UP000747542"/>
    </source>
</evidence>